<dbReference type="InterPro" id="IPR020904">
    <property type="entry name" value="Sc_DH/Rdtase_CS"/>
</dbReference>
<evidence type="ECO:0000313" key="3">
    <source>
        <dbReference type="EMBL" id="GHO87572.1"/>
    </source>
</evidence>
<proteinExistence type="inferred from homology"/>
<organism evidence="3 4">
    <name type="scientific">Dictyobacter formicarum</name>
    <dbReference type="NCBI Taxonomy" id="2778368"/>
    <lineage>
        <taxon>Bacteria</taxon>
        <taxon>Bacillati</taxon>
        <taxon>Chloroflexota</taxon>
        <taxon>Ktedonobacteria</taxon>
        <taxon>Ktedonobacterales</taxon>
        <taxon>Dictyobacteraceae</taxon>
        <taxon>Dictyobacter</taxon>
    </lineage>
</organism>
<dbReference type="Proteomes" id="UP000635565">
    <property type="component" value="Unassembled WGS sequence"/>
</dbReference>
<dbReference type="SUPFAM" id="SSF51735">
    <property type="entry name" value="NAD(P)-binding Rossmann-fold domains"/>
    <property type="match status" value="1"/>
</dbReference>
<dbReference type="PROSITE" id="PS00061">
    <property type="entry name" value="ADH_SHORT"/>
    <property type="match status" value="1"/>
</dbReference>
<keyword evidence="4" id="KW-1185">Reference proteome</keyword>
<dbReference type="Pfam" id="PF00106">
    <property type="entry name" value="adh_short"/>
    <property type="match status" value="1"/>
</dbReference>
<dbReference type="InterPro" id="IPR051911">
    <property type="entry name" value="SDR_oxidoreductase"/>
</dbReference>
<dbReference type="PRINTS" id="PR00080">
    <property type="entry name" value="SDRFAMILY"/>
</dbReference>
<dbReference type="PANTHER" id="PTHR43976:SF9">
    <property type="entry name" value="OXIDOREDUCTASE"/>
    <property type="match status" value="1"/>
</dbReference>
<name>A0ABQ3VMW3_9CHLR</name>
<reference evidence="3 4" key="1">
    <citation type="journal article" date="2021" name="Int. J. Syst. Evol. Microbiol.">
        <title>Reticulibacter mediterranei gen. nov., sp. nov., within the new family Reticulibacteraceae fam. nov., and Ktedonospora formicarum gen. nov., sp. nov., Ktedonobacter robiniae sp. nov., Dictyobacter formicarum sp. nov. and Dictyobacter arantiisoli sp. nov., belonging to the class Ktedonobacteria.</title>
        <authorList>
            <person name="Yabe S."/>
            <person name="Zheng Y."/>
            <person name="Wang C.M."/>
            <person name="Sakai Y."/>
            <person name="Abe K."/>
            <person name="Yokota A."/>
            <person name="Donadio S."/>
            <person name="Cavaletti L."/>
            <person name="Monciardini P."/>
        </authorList>
    </citation>
    <scope>NUCLEOTIDE SEQUENCE [LARGE SCALE GENOMIC DNA]</scope>
    <source>
        <strain evidence="3 4">SOSP1-9</strain>
    </source>
</reference>
<sequence length="301" mass="32108">MAQTILVTGSSSGFGRLIVETLARQGYTVFAGMRAVAGKNAPTAEELRALAQREQLAMHIIEIDITDDASVEQAIASLVGITGRLDVVVNNAGTSYSGPLEAFTLEQAQQQFDTNVFSVLRVNRAALPHMRRLGSGLLLQIGSIGGRLALPFLGLYGATKFALEALTESYRYELAPFGIDAAIIEPGTYPTPIAAKHQSAADTGRTALYQAAMDAFTTAFYAENRSATPPDPQEVADAVARVIAQPAGERPLHTVVAPVAQRQAPQAINEAVTQATRSFFEALDLPLTTLTPKGEKQKLKK</sequence>
<dbReference type="PANTHER" id="PTHR43976">
    <property type="entry name" value="SHORT CHAIN DEHYDROGENASE"/>
    <property type="match status" value="1"/>
</dbReference>
<dbReference type="RefSeq" id="WP_201365129.1">
    <property type="nucleotide sequence ID" value="NZ_BNJJ01000018.1"/>
</dbReference>
<dbReference type="InterPro" id="IPR002347">
    <property type="entry name" value="SDR_fam"/>
</dbReference>
<evidence type="ECO:0000313" key="4">
    <source>
        <dbReference type="Proteomes" id="UP000635565"/>
    </source>
</evidence>
<accession>A0ABQ3VMW3</accession>
<comment type="caution">
    <text evidence="3">The sequence shown here is derived from an EMBL/GenBank/DDBJ whole genome shotgun (WGS) entry which is preliminary data.</text>
</comment>
<dbReference type="PRINTS" id="PR00081">
    <property type="entry name" value="GDHRDH"/>
</dbReference>
<evidence type="ECO:0000256" key="1">
    <source>
        <dbReference type="ARBA" id="ARBA00006484"/>
    </source>
</evidence>
<gene>
    <name evidence="3" type="ORF">KSZ_55780</name>
</gene>
<protein>
    <submittedName>
        <fullName evidence="3">Short-chain dehydrogenase/reductase</fullName>
    </submittedName>
</protein>
<dbReference type="Gene3D" id="3.40.50.720">
    <property type="entry name" value="NAD(P)-binding Rossmann-like Domain"/>
    <property type="match status" value="1"/>
</dbReference>
<dbReference type="CDD" id="cd05374">
    <property type="entry name" value="17beta-HSD-like_SDR_c"/>
    <property type="match status" value="1"/>
</dbReference>
<evidence type="ECO:0000256" key="2">
    <source>
        <dbReference type="RuleBase" id="RU000363"/>
    </source>
</evidence>
<dbReference type="EMBL" id="BNJJ01000018">
    <property type="protein sequence ID" value="GHO87572.1"/>
    <property type="molecule type" value="Genomic_DNA"/>
</dbReference>
<dbReference type="InterPro" id="IPR036291">
    <property type="entry name" value="NAD(P)-bd_dom_sf"/>
</dbReference>
<comment type="similarity">
    <text evidence="1 2">Belongs to the short-chain dehydrogenases/reductases (SDR) family.</text>
</comment>